<feature type="transmembrane region" description="Helical" evidence="1">
    <location>
        <begin position="370"/>
        <end position="390"/>
    </location>
</feature>
<keyword evidence="1" id="KW-1133">Transmembrane helix</keyword>
<dbReference type="RefSeq" id="WP_306708009.1">
    <property type="nucleotide sequence ID" value="NZ_JAUJFI010000082.1"/>
</dbReference>
<feature type="transmembrane region" description="Helical" evidence="1">
    <location>
        <begin position="86"/>
        <end position="104"/>
    </location>
</feature>
<feature type="transmembrane region" description="Helical" evidence="1">
    <location>
        <begin position="60"/>
        <end position="79"/>
    </location>
</feature>
<feature type="transmembrane region" description="Helical" evidence="1">
    <location>
        <begin position="338"/>
        <end position="358"/>
    </location>
</feature>
<feature type="transmembrane region" description="Helical" evidence="1">
    <location>
        <begin position="242"/>
        <end position="259"/>
    </location>
</feature>
<sequence>MNQSNPQKGVALFSCGFRPFFLFGALYAAGLIAVWVPWFLGLIHLETDLSPVSWHTHEMLFGFVPAIMGGFLLTAVPGWTGRPPVTGWPLAALFGAWIVGRLGVAGSEALGPLGTALLTLLFPVALTAVAGWEIVAAKNWRDLKVPAVLTVLIAAQSLFHWEQWQYGQSVHGAGLAVAAVLTLKMLNGGRLIPALTGNWLKARGATRLPPAFSRFDGVAMGVGLLALIAWVLRDDGVLDDRLTGALLLAAGSAQAVRLLRWQAHRTLAEPLILALHVAYAFIPAGFLLAAWAALSGSAACNGAALHAWTAGAIGGMSLAVMTRATLGHTGRALTASWPTVAIHAAVTAAAGLRIAAALDPQRTMLLMPPAGALWAAAFLMFALVYGRMLLTPRL</sequence>
<evidence type="ECO:0000313" key="2">
    <source>
        <dbReference type="EMBL" id="MDQ2104328.1"/>
    </source>
</evidence>
<dbReference type="Proteomes" id="UP001227317">
    <property type="component" value="Unassembled WGS sequence"/>
</dbReference>
<feature type="transmembrane region" description="Helical" evidence="1">
    <location>
        <begin position="116"/>
        <end position="136"/>
    </location>
</feature>
<gene>
    <name evidence="2" type="ORF">QSG27_16635</name>
</gene>
<evidence type="ECO:0000313" key="3">
    <source>
        <dbReference type="Proteomes" id="UP001227317"/>
    </source>
</evidence>
<dbReference type="InterPro" id="IPR010266">
    <property type="entry name" value="NnrS"/>
</dbReference>
<feature type="transmembrane region" description="Helical" evidence="1">
    <location>
        <begin position="305"/>
        <end position="326"/>
    </location>
</feature>
<reference evidence="2 3" key="1">
    <citation type="submission" date="2023-06" db="EMBL/GenBank/DDBJ databases">
        <title>Azospirillum isscasensis sp.nov, a bacterium isolated from rhizosphere soil of rice.</title>
        <authorList>
            <person name="Wang H."/>
        </authorList>
    </citation>
    <scope>NUCLEOTIDE SEQUENCE [LARGE SCALE GENOMIC DNA]</scope>
    <source>
        <strain evidence="2 3">C340-1</strain>
    </source>
</reference>
<feature type="transmembrane region" description="Helical" evidence="1">
    <location>
        <begin position="271"/>
        <end position="293"/>
    </location>
</feature>
<feature type="transmembrane region" description="Helical" evidence="1">
    <location>
        <begin position="20"/>
        <end position="40"/>
    </location>
</feature>
<dbReference type="Pfam" id="PF05940">
    <property type="entry name" value="NnrS"/>
    <property type="match status" value="1"/>
</dbReference>
<comment type="caution">
    <text evidence="2">The sequence shown here is derived from an EMBL/GenBank/DDBJ whole genome shotgun (WGS) entry which is preliminary data.</text>
</comment>
<organism evidence="2 3">
    <name type="scientific">Azospirillum isscasi</name>
    <dbReference type="NCBI Taxonomy" id="3053926"/>
    <lineage>
        <taxon>Bacteria</taxon>
        <taxon>Pseudomonadati</taxon>
        <taxon>Pseudomonadota</taxon>
        <taxon>Alphaproteobacteria</taxon>
        <taxon>Rhodospirillales</taxon>
        <taxon>Azospirillaceae</taxon>
        <taxon>Azospirillum</taxon>
    </lineage>
</organism>
<keyword evidence="3" id="KW-1185">Reference proteome</keyword>
<dbReference type="EMBL" id="JAUJFI010000082">
    <property type="protein sequence ID" value="MDQ2104328.1"/>
    <property type="molecule type" value="Genomic_DNA"/>
</dbReference>
<keyword evidence="1" id="KW-0472">Membrane</keyword>
<keyword evidence="1" id="KW-0812">Transmembrane</keyword>
<proteinExistence type="predicted"/>
<name>A0ABU0WJC6_9PROT</name>
<accession>A0ABU0WJC6</accession>
<evidence type="ECO:0000256" key="1">
    <source>
        <dbReference type="SAM" id="Phobius"/>
    </source>
</evidence>
<protein>
    <submittedName>
        <fullName evidence="2">NnrS family protein</fullName>
    </submittedName>
</protein>
<feature type="transmembrane region" description="Helical" evidence="1">
    <location>
        <begin position="212"/>
        <end position="230"/>
    </location>
</feature>